<proteinExistence type="predicted"/>
<accession>A0A221T2I4</accession>
<evidence type="ECO:0000313" key="3">
    <source>
        <dbReference type="Proteomes" id="UP000259030"/>
    </source>
</evidence>
<evidence type="ECO:0000313" key="2">
    <source>
        <dbReference type="EMBL" id="ASN83113.1"/>
    </source>
</evidence>
<feature type="domain" description="FRG" evidence="1">
    <location>
        <begin position="34"/>
        <end position="129"/>
    </location>
</feature>
<geneLocation type="plasmid" evidence="3">
    <name>pdfi2</name>
</geneLocation>
<gene>
    <name evidence="2" type="ORF">DFI_16850</name>
</gene>
<dbReference type="AlphaFoldDB" id="A0A221T2I4"/>
<dbReference type="SMART" id="SM00901">
    <property type="entry name" value="FRG"/>
    <property type="match status" value="1"/>
</dbReference>
<keyword evidence="2" id="KW-0614">Plasmid</keyword>
<keyword evidence="3" id="KW-1185">Reference proteome</keyword>
<dbReference type="Proteomes" id="UP000259030">
    <property type="component" value="Plasmid pDFI2"/>
</dbReference>
<reference evidence="2 3" key="1">
    <citation type="submission" date="2017-05" db="EMBL/GenBank/DDBJ databases">
        <title>The complete genome sequence of Deinococcus ficus isolated from the rhizosphere of the Ficus religiosa L. in Taiwan.</title>
        <authorList>
            <person name="Wu K.-M."/>
            <person name="Liao T.-L."/>
            <person name="Liu Y.-M."/>
            <person name="Young C.-C."/>
            <person name="Tsai S.-F."/>
        </authorList>
    </citation>
    <scope>NUCLEOTIDE SEQUENCE [LARGE SCALE GENOMIC DNA]</scope>
    <source>
        <strain evidence="2 3">CC-FR2-10</strain>
        <plasmid evidence="3">pdfi2</plasmid>
    </source>
</reference>
<dbReference type="EMBL" id="CP021083">
    <property type="protein sequence ID" value="ASN83113.1"/>
    <property type="molecule type" value="Genomic_DNA"/>
</dbReference>
<dbReference type="STRING" id="317577.GCA_000419625_03439"/>
<protein>
    <submittedName>
        <fullName evidence="2">FRG domain-containing protein</fullName>
    </submittedName>
</protein>
<sequence length="300" mass="33955">MPRPDTAQTRTVHTYLELLELLQDESWNPTLRRYRSPFVFRGQGSTAPLSTSLQRVAGNTRDVERHLVRAFRKYAQASAPALDSVWSWLALGQHHGLPTRLLDWTYSPLVALHFVTADEARYGEDGLIWRVNVTATNATLPTPVAEVLQGEGADVFTVEMLGLLGQREGRDGGRLDFDAQMGWLEHLEEQAGGPFLLFLEPPSVDQRIVQQSALFSLLSTPGADMDAWLTGHPDAAQRIRVPAALKWEIRDKLDQLNITERTLFPDLSGLSQWLRRYYRTREDPDAGENRTPEDRRDDTL</sequence>
<dbReference type="RefSeq" id="WP_043777281.1">
    <property type="nucleotide sequence ID" value="NZ_CP021083.1"/>
</dbReference>
<dbReference type="Pfam" id="PF08867">
    <property type="entry name" value="FRG"/>
    <property type="match status" value="1"/>
</dbReference>
<name>A0A221T2I4_9DEIO</name>
<dbReference type="KEGG" id="dfc:DFI_16850"/>
<evidence type="ECO:0000259" key="1">
    <source>
        <dbReference type="SMART" id="SM00901"/>
    </source>
</evidence>
<dbReference type="InterPro" id="IPR014966">
    <property type="entry name" value="FRG-dom"/>
</dbReference>
<organism evidence="2 3">
    <name type="scientific">Deinococcus ficus</name>
    <dbReference type="NCBI Taxonomy" id="317577"/>
    <lineage>
        <taxon>Bacteria</taxon>
        <taxon>Thermotogati</taxon>
        <taxon>Deinococcota</taxon>
        <taxon>Deinococci</taxon>
        <taxon>Deinococcales</taxon>
        <taxon>Deinococcaceae</taxon>
        <taxon>Deinococcus</taxon>
    </lineage>
</organism>